<sequence length="51" mass="5921">MYGWIWRHLPGPSWFKAIEALALLVLTVLFLFEVVFPWANETWNLSGEATV</sequence>
<keyword evidence="1" id="KW-1133">Transmembrane helix</keyword>
<evidence type="ECO:0000313" key="3">
    <source>
        <dbReference type="Proteomes" id="UP000002941"/>
    </source>
</evidence>
<dbReference type="RefSeq" id="WP_008730741.1">
    <property type="nucleotide sequence ID" value="NZ_AKFT01000065.1"/>
</dbReference>
<reference evidence="2 3" key="1">
    <citation type="submission" date="2012-05" db="EMBL/GenBank/DDBJ databases">
        <authorList>
            <person name="Harkins D.M."/>
            <person name="Madupu R."/>
            <person name="Durkin A.S."/>
            <person name="Torralba M."/>
            <person name="Methe B."/>
            <person name="Sutton G.G."/>
            <person name="Nelson K.E."/>
        </authorList>
    </citation>
    <scope>NUCLEOTIDE SEQUENCE [LARGE SCALE GENOMIC DNA]</scope>
    <source>
        <strain evidence="2 3">F0489</strain>
    </source>
</reference>
<dbReference type="Proteomes" id="UP000002941">
    <property type="component" value="Unassembled WGS sequence"/>
</dbReference>
<keyword evidence="1" id="KW-0472">Membrane</keyword>
<dbReference type="AlphaFoldDB" id="J0NGY5"/>
<evidence type="ECO:0000256" key="1">
    <source>
        <dbReference type="SAM" id="Phobius"/>
    </source>
</evidence>
<feature type="transmembrane region" description="Helical" evidence="1">
    <location>
        <begin position="20"/>
        <end position="39"/>
    </location>
</feature>
<dbReference type="eggNOG" id="ENOG5033BI6">
    <property type="taxonomic scope" value="Bacteria"/>
</dbReference>
<organism evidence="2 3">
    <name type="scientific">Actinomyces massiliensis F0489</name>
    <dbReference type="NCBI Taxonomy" id="1125718"/>
    <lineage>
        <taxon>Bacteria</taxon>
        <taxon>Bacillati</taxon>
        <taxon>Actinomycetota</taxon>
        <taxon>Actinomycetes</taxon>
        <taxon>Actinomycetales</taxon>
        <taxon>Actinomycetaceae</taxon>
        <taxon>Actinomyces</taxon>
    </lineage>
</organism>
<proteinExistence type="predicted"/>
<gene>
    <name evidence="2" type="ORF">HMPREF1318_0139</name>
</gene>
<protein>
    <submittedName>
        <fullName evidence="2">Uncharacterized protein</fullName>
    </submittedName>
</protein>
<accession>J0NGY5</accession>
<keyword evidence="3" id="KW-1185">Reference proteome</keyword>
<name>J0NGY5_9ACTO</name>
<dbReference type="EMBL" id="AKFT01000065">
    <property type="protein sequence ID" value="EJF46359.1"/>
    <property type="molecule type" value="Genomic_DNA"/>
</dbReference>
<comment type="caution">
    <text evidence="2">The sequence shown here is derived from an EMBL/GenBank/DDBJ whole genome shotgun (WGS) entry which is preliminary data.</text>
</comment>
<keyword evidence="1" id="KW-0812">Transmembrane</keyword>
<dbReference type="PATRIC" id="fig|1125718.3.peg.909"/>
<evidence type="ECO:0000313" key="2">
    <source>
        <dbReference type="EMBL" id="EJF46359.1"/>
    </source>
</evidence>